<proteinExistence type="predicted"/>
<evidence type="ECO:0000256" key="1">
    <source>
        <dbReference type="SAM" id="MobiDB-lite"/>
    </source>
</evidence>
<dbReference type="EMBL" id="LCWV01000004">
    <property type="protein sequence ID" value="PWI73444.1"/>
    <property type="molecule type" value="Genomic_DNA"/>
</dbReference>
<name>A0A2U3EFZ1_PURLI</name>
<reference evidence="2 3" key="1">
    <citation type="journal article" date="2016" name="Front. Microbiol.">
        <title>Genome and transcriptome sequences reveal the specific parasitism of the nematophagous Purpureocillium lilacinum 36-1.</title>
        <authorList>
            <person name="Xie J."/>
            <person name="Li S."/>
            <person name="Mo C."/>
            <person name="Xiao X."/>
            <person name="Peng D."/>
            <person name="Wang G."/>
            <person name="Xiao Y."/>
        </authorList>
    </citation>
    <scope>NUCLEOTIDE SEQUENCE [LARGE SCALE GENOMIC DNA]</scope>
    <source>
        <strain evidence="2 3">36-1</strain>
    </source>
</reference>
<feature type="region of interest" description="Disordered" evidence="1">
    <location>
        <begin position="173"/>
        <end position="472"/>
    </location>
</feature>
<organism evidence="2 3">
    <name type="scientific">Purpureocillium lilacinum</name>
    <name type="common">Paecilomyces lilacinus</name>
    <dbReference type="NCBI Taxonomy" id="33203"/>
    <lineage>
        <taxon>Eukaryota</taxon>
        <taxon>Fungi</taxon>
        <taxon>Dikarya</taxon>
        <taxon>Ascomycota</taxon>
        <taxon>Pezizomycotina</taxon>
        <taxon>Sordariomycetes</taxon>
        <taxon>Hypocreomycetidae</taxon>
        <taxon>Hypocreales</taxon>
        <taxon>Ophiocordycipitaceae</taxon>
        <taxon>Purpureocillium</taxon>
    </lineage>
</organism>
<feature type="compositionally biased region" description="Low complexity" evidence="1">
    <location>
        <begin position="227"/>
        <end position="457"/>
    </location>
</feature>
<dbReference type="Proteomes" id="UP000245956">
    <property type="component" value="Unassembled WGS sequence"/>
</dbReference>
<dbReference type="AlphaFoldDB" id="A0A2U3EFZ1"/>
<protein>
    <submittedName>
        <fullName evidence="2">Uncharacterized protein</fullName>
    </submittedName>
</protein>
<sequence length="615" mass="62860">MSEADYLEVTRTCDESRLEASTSRETTYRSSGLEVPCLAHALLFEAHEKTRLHGILHSPMRASGLHSVVAVTGLLGSVSGHHNHGSSCEEVPIVEYQPVAVVCSGSTTASTITRTYNDCAPTSCVVTVSEFPVTAANITTKTVIGTCEGTRTLPVGPGGDTTVIVTETPGCVITKTTKGPKPGTTTLKPSTPGGTTTVIVTKTTCSEPSPESATGTKTRRPSRSSEESTVSHTGSSATSRSGTTGAPSSTTASRTTTSRTGTQSTSSSASNTSTNTSNTGTGSTTSTGSSTSATTSSTSTSGSATTSNTQTTSSTTTNNIIPPTTSSSTSTSTTTSATSSSTSTQTTPTTSSSSTSTTTTTQTTPTTSSSSSSSTSTTTTETTPTTSSSSTSTTTTTETTPTTTSSTTSTATTSTTTTTTDTATTTPTTSPTDTPTTTSSSTSTSTTTTTSTSPTQTCPDLENGDFGDTTGTLAPWYISDQVTADSSGVVAEGPDGRSGSSFALIPSQTDRAQVYLNQQIPRCGDPPPEVTLTIRFDYQFTGDSEGCSIGAAVNRETTNLVTITDEGVTPGEWQHYEGQPITVQLTYDSLFTLKLMCDSDTPNTPGILITDITIY</sequence>
<evidence type="ECO:0000313" key="3">
    <source>
        <dbReference type="Proteomes" id="UP000245956"/>
    </source>
</evidence>
<feature type="compositionally biased region" description="Low complexity" evidence="1">
    <location>
        <begin position="174"/>
        <end position="204"/>
    </location>
</feature>
<feature type="compositionally biased region" description="Polar residues" evidence="1">
    <location>
        <begin position="205"/>
        <end position="215"/>
    </location>
</feature>
<comment type="caution">
    <text evidence="2">The sequence shown here is derived from an EMBL/GenBank/DDBJ whole genome shotgun (WGS) entry which is preliminary data.</text>
</comment>
<gene>
    <name evidence="2" type="ORF">PCL_08720</name>
</gene>
<evidence type="ECO:0000313" key="2">
    <source>
        <dbReference type="EMBL" id="PWI73444.1"/>
    </source>
</evidence>
<accession>A0A2U3EFZ1</accession>